<protein>
    <submittedName>
        <fullName evidence="4">Glycosyl transferase</fullName>
    </submittedName>
</protein>
<dbReference type="Proteomes" id="UP000249135">
    <property type="component" value="Unassembled WGS sequence"/>
</dbReference>
<keyword evidence="2" id="KW-0328">Glycosyltransferase</keyword>
<dbReference type="EMBL" id="QFPP01000011">
    <property type="protein sequence ID" value="PZQ77736.1"/>
    <property type="molecule type" value="Genomic_DNA"/>
</dbReference>
<dbReference type="GO" id="GO:0016757">
    <property type="term" value="F:glycosyltransferase activity"/>
    <property type="evidence" value="ECO:0007669"/>
    <property type="project" value="UniProtKB-KW"/>
</dbReference>
<dbReference type="PANTHER" id="PTHR43179">
    <property type="entry name" value="RHAMNOSYLTRANSFERASE WBBL"/>
    <property type="match status" value="1"/>
</dbReference>
<evidence type="ECO:0000256" key="3">
    <source>
        <dbReference type="ARBA" id="ARBA00022679"/>
    </source>
</evidence>
<sequence length="498" mass="55162">MCGHPTSACNTLNLQPSLALKNLSLPDFRNSRIGVFEIDASGGICARPASTVEHDWFLFTPTGTLFHPDFFGIVGNAMAERPDVSIFYFDQAAGDSQQQRVVLKPAWDRTLFLVQDYVGLPLLVRAAALSKLGGLDAGCGSASAFDLVLRAHDAGLAIERIEQILSFGPIARSSASDRRRVLEHWVADTRAPYAIEEGLTADTLKMSRLFTEHPHITLVVPTRQGTDGASGMPFIRMLLDSIATSDYPMSKLTVIVGDDEPDGSSYAAAQWPFKLIRVVTERASGEMFNYAAKMNRLWRTATTEHLVLMNDDITIQDGAWLQSLLAYSLQDDVGGVGARLLYPNGRIQHAGMAGGVYGLCTHAWINETPDRPTYEDWAVTPKEWSMVTGAVFATRKSVLEEMNGFDEQFTLDFNDVDLCMRMRMSGYRIVYTPHATLIHHEKGSRGAATWPGSQLALFLERWEALLSHDPAFNAKLNRNTHVIQLGPDIERWWPAKSN</sequence>
<dbReference type="PANTHER" id="PTHR43179:SF12">
    <property type="entry name" value="GALACTOFURANOSYLTRANSFERASE GLFT2"/>
    <property type="match status" value="1"/>
</dbReference>
<proteinExistence type="inferred from homology"/>
<dbReference type="Pfam" id="PF13641">
    <property type="entry name" value="Glyco_tranf_2_3"/>
    <property type="match status" value="1"/>
</dbReference>
<evidence type="ECO:0000313" key="5">
    <source>
        <dbReference type="Proteomes" id="UP000249135"/>
    </source>
</evidence>
<accession>A0A2W5QL76</accession>
<dbReference type="InterPro" id="IPR029044">
    <property type="entry name" value="Nucleotide-diphossugar_trans"/>
</dbReference>
<comment type="caution">
    <text evidence="4">The sequence shown here is derived from an EMBL/GenBank/DDBJ whole genome shotgun (WGS) entry which is preliminary data.</text>
</comment>
<keyword evidence="3 4" id="KW-0808">Transferase</keyword>
<dbReference type="Gene3D" id="3.90.550.10">
    <property type="entry name" value="Spore Coat Polysaccharide Biosynthesis Protein SpsA, Chain A"/>
    <property type="match status" value="1"/>
</dbReference>
<dbReference type="SUPFAM" id="SSF53448">
    <property type="entry name" value="Nucleotide-diphospho-sugar transferases"/>
    <property type="match status" value="2"/>
</dbReference>
<reference evidence="4 5" key="1">
    <citation type="submission" date="2017-08" db="EMBL/GenBank/DDBJ databases">
        <title>Infants hospitalized years apart are colonized by the same room-sourced microbial strains.</title>
        <authorList>
            <person name="Brooks B."/>
            <person name="Olm M.R."/>
            <person name="Firek B.A."/>
            <person name="Baker R."/>
            <person name="Thomas B.C."/>
            <person name="Morowitz M.J."/>
            <person name="Banfield J.F."/>
        </authorList>
    </citation>
    <scope>NUCLEOTIDE SEQUENCE [LARGE SCALE GENOMIC DNA]</scope>
    <source>
        <strain evidence="4">S2_005_003_R2_41</strain>
    </source>
</reference>
<dbReference type="AlphaFoldDB" id="A0A2W5QL76"/>
<comment type="similarity">
    <text evidence="1">Belongs to the glycosyltransferase 2 family.</text>
</comment>
<organism evidence="4 5">
    <name type="scientific">Variovorax paradoxus</name>
    <dbReference type="NCBI Taxonomy" id="34073"/>
    <lineage>
        <taxon>Bacteria</taxon>
        <taxon>Pseudomonadati</taxon>
        <taxon>Pseudomonadota</taxon>
        <taxon>Betaproteobacteria</taxon>
        <taxon>Burkholderiales</taxon>
        <taxon>Comamonadaceae</taxon>
        <taxon>Variovorax</taxon>
    </lineage>
</organism>
<evidence type="ECO:0000256" key="1">
    <source>
        <dbReference type="ARBA" id="ARBA00006739"/>
    </source>
</evidence>
<evidence type="ECO:0000256" key="2">
    <source>
        <dbReference type="ARBA" id="ARBA00022676"/>
    </source>
</evidence>
<name>A0A2W5QL76_VARPD</name>
<evidence type="ECO:0000313" key="4">
    <source>
        <dbReference type="EMBL" id="PZQ77736.1"/>
    </source>
</evidence>
<gene>
    <name evidence="4" type="ORF">DI563_02710</name>
</gene>